<proteinExistence type="predicted"/>
<protein>
    <submittedName>
        <fullName evidence="2">Beta-lactamase family protein</fullName>
    </submittedName>
</protein>
<dbReference type="OrthoDB" id="9803467at2"/>
<dbReference type="InterPro" id="IPR001466">
    <property type="entry name" value="Beta-lactam-related"/>
</dbReference>
<dbReference type="PANTHER" id="PTHR46825">
    <property type="entry name" value="D-ALANYL-D-ALANINE-CARBOXYPEPTIDASE/ENDOPEPTIDASE AMPH"/>
    <property type="match status" value="1"/>
</dbReference>
<dbReference type="InterPro" id="IPR050491">
    <property type="entry name" value="AmpC-like"/>
</dbReference>
<evidence type="ECO:0000313" key="2">
    <source>
        <dbReference type="EMBL" id="TYA10705.1"/>
    </source>
</evidence>
<comment type="caution">
    <text evidence="2">The sequence shown here is derived from an EMBL/GenBank/DDBJ whole genome shotgun (WGS) entry which is preliminary data.</text>
</comment>
<dbReference type="SUPFAM" id="SSF56601">
    <property type="entry name" value="beta-lactamase/transpeptidase-like"/>
    <property type="match status" value="1"/>
</dbReference>
<evidence type="ECO:0000259" key="1">
    <source>
        <dbReference type="Pfam" id="PF00144"/>
    </source>
</evidence>
<gene>
    <name evidence="2" type="ORF">FRY98_23225</name>
</gene>
<dbReference type="Gene3D" id="3.40.710.10">
    <property type="entry name" value="DD-peptidase/beta-lactamase superfamily"/>
    <property type="match status" value="1"/>
</dbReference>
<accession>A0A5D0CN66</accession>
<organism evidence="2 3">
    <name type="scientific">Paenibacillus faecis</name>
    <dbReference type="NCBI Taxonomy" id="862114"/>
    <lineage>
        <taxon>Bacteria</taxon>
        <taxon>Bacillati</taxon>
        <taxon>Bacillota</taxon>
        <taxon>Bacilli</taxon>
        <taxon>Bacillales</taxon>
        <taxon>Paenibacillaceae</taxon>
        <taxon>Paenibacillus</taxon>
    </lineage>
</organism>
<feature type="domain" description="Beta-lactamase-related" evidence="1">
    <location>
        <begin position="11"/>
        <end position="287"/>
    </location>
</feature>
<name>A0A5D0CN66_9BACL</name>
<dbReference type="InterPro" id="IPR012338">
    <property type="entry name" value="Beta-lactam/transpept-like"/>
</dbReference>
<dbReference type="AlphaFoldDB" id="A0A5D0CN66"/>
<dbReference type="RefSeq" id="WP_148456618.1">
    <property type="nucleotide sequence ID" value="NZ_VSDO01000005.1"/>
</dbReference>
<dbReference type="PANTHER" id="PTHR46825:SF9">
    <property type="entry name" value="BETA-LACTAMASE-RELATED DOMAIN-CONTAINING PROTEIN"/>
    <property type="match status" value="1"/>
</dbReference>
<evidence type="ECO:0000313" key="3">
    <source>
        <dbReference type="Proteomes" id="UP000325218"/>
    </source>
</evidence>
<reference evidence="2 3" key="1">
    <citation type="submission" date="2019-08" db="EMBL/GenBank/DDBJ databases">
        <title>Genome sequencing of Paenibacillus faecis DSM 23593(T).</title>
        <authorList>
            <person name="Kook J.-K."/>
            <person name="Park S.-N."/>
            <person name="Lim Y.K."/>
        </authorList>
    </citation>
    <scope>NUCLEOTIDE SEQUENCE [LARGE SCALE GENOMIC DNA]</scope>
    <source>
        <strain evidence="2 3">DSM 23593</strain>
    </source>
</reference>
<keyword evidence="3" id="KW-1185">Reference proteome</keyword>
<dbReference type="Proteomes" id="UP000325218">
    <property type="component" value="Unassembled WGS sequence"/>
</dbReference>
<sequence length="427" mass="47975">MRTSLFSIRQPLEQLKFNGAVYLQTGGQEGRQLTIGYADLEQTRPITESTLFYIASLTKMYTAAMILQLIDRGTIRLEDPLTGWFEARAPYDRVTIEHLLTHSSGIPEYFNPELGNVEAILKGDWEPYFTPGEGWLYTNTNYVLLARILGRTSRLSYEACLRNNIAGPLGLRHTTTRPDPEQIAVGKLYDYRERQFTPVTKDPLFKQIDRLYGHYDGDGGIYATAAEVARFMQGFLRGELVSHELVSRAITASPLSRGHGYGYGFIIQEEAFGHSGGWPGYSAHALCSWSGDDLTVLLTNEEVSPAYELQLLDLLSHSAAVPQEEFERRAAGLPPKHPEVLSVAGAAEEWNDLEGTYRLADEHQTSFTIQIDIESISPTVSFPDQLAAGLLKVEPHVYWIRNTMSYIDVARMIFVDEGIEVPFRKMP</sequence>
<dbReference type="Pfam" id="PF00144">
    <property type="entry name" value="Beta-lactamase"/>
    <property type="match status" value="1"/>
</dbReference>
<dbReference type="EMBL" id="VSDO01000005">
    <property type="protein sequence ID" value="TYA10705.1"/>
    <property type="molecule type" value="Genomic_DNA"/>
</dbReference>